<feature type="coiled-coil region" evidence="1">
    <location>
        <begin position="20"/>
        <end position="54"/>
    </location>
</feature>
<protein>
    <submittedName>
        <fullName evidence="2">Uncharacterized protein</fullName>
    </submittedName>
</protein>
<name>A0A0C2IMA3_THEKT</name>
<organism evidence="2 3">
    <name type="scientific">Thelohanellus kitauei</name>
    <name type="common">Myxosporean</name>
    <dbReference type="NCBI Taxonomy" id="669202"/>
    <lineage>
        <taxon>Eukaryota</taxon>
        <taxon>Metazoa</taxon>
        <taxon>Cnidaria</taxon>
        <taxon>Myxozoa</taxon>
        <taxon>Myxosporea</taxon>
        <taxon>Bivalvulida</taxon>
        <taxon>Platysporina</taxon>
        <taxon>Myxobolidae</taxon>
        <taxon>Thelohanellus</taxon>
    </lineage>
</organism>
<evidence type="ECO:0000313" key="3">
    <source>
        <dbReference type="Proteomes" id="UP000031668"/>
    </source>
</evidence>
<sequence>MEDNKKQIDNLNSEIAGYGHSDLKKLHNEKTNLLNDLKNRIYSIQGSLSELQKQGRSLEDDLNHPPFLNCRKSLLSKITEVKVLNMIANDLDEYYSAFDT</sequence>
<dbReference type="EMBL" id="JWZT01003512">
    <property type="protein sequence ID" value="KII66554.1"/>
    <property type="molecule type" value="Genomic_DNA"/>
</dbReference>
<proteinExistence type="predicted"/>
<evidence type="ECO:0000256" key="1">
    <source>
        <dbReference type="SAM" id="Coils"/>
    </source>
</evidence>
<keyword evidence="1" id="KW-0175">Coiled coil</keyword>
<dbReference type="Gene3D" id="1.20.5.1700">
    <property type="match status" value="1"/>
</dbReference>
<comment type="caution">
    <text evidence="2">The sequence shown here is derived from an EMBL/GenBank/DDBJ whole genome shotgun (WGS) entry which is preliminary data.</text>
</comment>
<accession>A0A0C2IMA3</accession>
<gene>
    <name evidence="2" type="ORF">RF11_16013</name>
</gene>
<dbReference type="AlphaFoldDB" id="A0A0C2IMA3"/>
<reference evidence="2 3" key="1">
    <citation type="journal article" date="2014" name="Genome Biol. Evol.">
        <title>The genome of the myxosporean Thelohanellus kitauei shows adaptations to nutrient acquisition within its fish host.</title>
        <authorList>
            <person name="Yang Y."/>
            <person name="Xiong J."/>
            <person name="Zhou Z."/>
            <person name="Huo F."/>
            <person name="Miao W."/>
            <person name="Ran C."/>
            <person name="Liu Y."/>
            <person name="Zhang J."/>
            <person name="Feng J."/>
            <person name="Wang M."/>
            <person name="Wang M."/>
            <person name="Wang L."/>
            <person name="Yao B."/>
        </authorList>
    </citation>
    <scope>NUCLEOTIDE SEQUENCE [LARGE SCALE GENOMIC DNA]</scope>
    <source>
        <strain evidence="2">Wuqing</strain>
    </source>
</reference>
<keyword evidence="3" id="KW-1185">Reference proteome</keyword>
<dbReference type="Proteomes" id="UP000031668">
    <property type="component" value="Unassembled WGS sequence"/>
</dbReference>
<evidence type="ECO:0000313" key="2">
    <source>
        <dbReference type="EMBL" id="KII66554.1"/>
    </source>
</evidence>